<dbReference type="AlphaFoldDB" id="A0A2P8Q9P0"/>
<protein>
    <submittedName>
        <fullName evidence="2">Transcriptional regulator</fullName>
    </submittedName>
</protein>
<organism evidence="2 3">
    <name type="scientific">Streptomyces dioscori</name>
    <dbReference type="NCBI Taxonomy" id="2109333"/>
    <lineage>
        <taxon>Bacteria</taxon>
        <taxon>Bacillati</taxon>
        <taxon>Actinomycetota</taxon>
        <taxon>Actinomycetes</taxon>
        <taxon>Kitasatosporales</taxon>
        <taxon>Streptomycetaceae</taxon>
        <taxon>Streptomyces</taxon>
        <taxon>Streptomyces aurantiacus group</taxon>
    </lineage>
</organism>
<keyword evidence="3" id="KW-1185">Reference proteome</keyword>
<dbReference type="SUPFAM" id="SSF46894">
    <property type="entry name" value="C-terminal effector domain of the bipartite response regulators"/>
    <property type="match status" value="1"/>
</dbReference>
<sequence>MLTVLGISESDERTYQRFLDAGPLTAAQAARSLEVTHAHIRRSVTRLVEAGLLRKVERGRYLAVSPHTALLPLLRRRHLEAETAFADARNQVEALSERYREGRLRTDPGNLVEILSDRDLIIERTDELYGSARSHVWVLDRPPYVGRQDGQDYSNEDELALTRQWIERGMEVRSIYCPESMERPGRFGVLLELVALGEQSRMLPELPFKLHIIDKRVALVPLTGKVYDDLAVVHSSGMLDALIELYEAYWDRAEPLGGAGPSDDKDLDEQDILILSMLRTGLKDQAIARQLGYSTRTTTRRIAVVLAKLGVTTRFQAGARAVSRGLI</sequence>
<evidence type="ECO:0000313" key="2">
    <source>
        <dbReference type="EMBL" id="PSM42954.1"/>
    </source>
</evidence>
<dbReference type="SMART" id="SM00421">
    <property type="entry name" value="HTH_LUXR"/>
    <property type="match status" value="1"/>
</dbReference>
<dbReference type="GO" id="GO:0006355">
    <property type="term" value="P:regulation of DNA-templated transcription"/>
    <property type="evidence" value="ECO:0007669"/>
    <property type="project" value="InterPro"/>
</dbReference>
<dbReference type="Gene3D" id="1.10.10.10">
    <property type="entry name" value="Winged helix-like DNA-binding domain superfamily/Winged helix DNA-binding domain"/>
    <property type="match status" value="2"/>
</dbReference>
<dbReference type="InterPro" id="IPR051797">
    <property type="entry name" value="TrmB-like"/>
</dbReference>
<dbReference type="SUPFAM" id="SSF46785">
    <property type="entry name" value="Winged helix' DNA-binding domain"/>
    <property type="match status" value="1"/>
</dbReference>
<dbReference type="InterPro" id="IPR000792">
    <property type="entry name" value="Tscrpt_reg_LuxR_C"/>
</dbReference>
<name>A0A2P8Q9P0_9ACTN</name>
<feature type="domain" description="HTH luxR-type" evidence="1">
    <location>
        <begin position="260"/>
        <end position="325"/>
    </location>
</feature>
<evidence type="ECO:0000259" key="1">
    <source>
        <dbReference type="PROSITE" id="PS50043"/>
    </source>
</evidence>
<accession>A0A2P8Q9P0</accession>
<dbReference type="OrthoDB" id="4266042at2"/>
<dbReference type="PANTHER" id="PTHR34293:SF1">
    <property type="entry name" value="HTH-TYPE TRANSCRIPTIONAL REGULATOR TRMBL2"/>
    <property type="match status" value="1"/>
</dbReference>
<dbReference type="RefSeq" id="WP_107016636.1">
    <property type="nucleotide sequence ID" value="NZ_KZ679041.1"/>
</dbReference>
<dbReference type="GO" id="GO:0003677">
    <property type="term" value="F:DNA binding"/>
    <property type="evidence" value="ECO:0007669"/>
    <property type="project" value="InterPro"/>
</dbReference>
<gene>
    <name evidence="2" type="ORF">C6Y14_12280</name>
</gene>
<dbReference type="PANTHER" id="PTHR34293">
    <property type="entry name" value="HTH-TYPE TRANSCRIPTIONAL REGULATOR TRMBL2"/>
    <property type="match status" value="1"/>
</dbReference>
<comment type="caution">
    <text evidence="2">The sequence shown here is derived from an EMBL/GenBank/DDBJ whole genome shotgun (WGS) entry which is preliminary data.</text>
</comment>
<evidence type="ECO:0000313" key="3">
    <source>
        <dbReference type="Proteomes" id="UP000240429"/>
    </source>
</evidence>
<dbReference type="EMBL" id="PYBJ01000007">
    <property type="protein sequence ID" value="PSM42954.1"/>
    <property type="molecule type" value="Genomic_DNA"/>
</dbReference>
<dbReference type="InterPro" id="IPR036388">
    <property type="entry name" value="WH-like_DNA-bd_sf"/>
</dbReference>
<dbReference type="PROSITE" id="PS50043">
    <property type="entry name" value="HTH_LUXR_2"/>
    <property type="match status" value="1"/>
</dbReference>
<dbReference type="InterPro" id="IPR036390">
    <property type="entry name" value="WH_DNA-bd_sf"/>
</dbReference>
<dbReference type="InterPro" id="IPR016032">
    <property type="entry name" value="Sig_transdc_resp-reg_C-effctor"/>
</dbReference>
<dbReference type="Pfam" id="PF01978">
    <property type="entry name" value="TrmB"/>
    <property type="match status" value="1"/>
</dbReference>
<proteinExistence type="predicted"/>
<dbReference type="InterPro" id="IPR002831">
    <property type="entry name" value="Tscrpt_reg_TrmB_N"/>
</dbReference>
<dbReference type="Proteomes" id="UP000240429">
    <property type="component" value="Unassembled WGS sequence"/>
</dbReference>
<reference evidence="2 3" key="1">
    <citation type="submission" date="2018-03" db="EMBL/GenBank/DDBJ databases">
        <title>Streptomyces dioscori sp. nov., a novel endophytic actinobacterium isolated from bulbil of Dioscorea bulbifera L.</title>
        <authorList>
            <person name="Zhikuan W."/>
        </authorList>
    </citation>
    <scope>NUCLEOTIDE SEQUENCE [LARGE SCALE GENOMIC DNA]</scope>
    <source>
        <strain evidence="2 3">A217</strain>
    </source>
</reference>